<sequence length="136" mass="15261">MAEQHSLLQSREVVLRALSERQEATNQRLDRLASLLQSLQPTQSPQPADETETSAPVVQQISPTHDAYPHDDAKISFVLGLLTGKALRWAEARFDDPTEFGWCSPFEASLGYQPPLFPTDEKDISVTSVKHHIRHC</sequence>
<dbReference type="GeneTree" id="ENSGT01110000268683"/>
<reference evidence="1" key="1">
    <citation type="submission" date="2025-08" db="UniProtKB">
        <authorList>
            <consortium name="Ensembl"/>
        </authorList>
    </citation>
    <scope>IDENTIFICATION</scope>
</reference>
<organism evidence="1 2">
    <name type="scientific">Xiphophorus couchianus</name>
    <name type="common">Monterrey platyfish</name>
    <dbReference type="NCBI Taxonomy" id="32473"/>
    <lineage>
        <taxon>Eukaryota</taxon>
        <taxon>Metazoa</taxon>
        <taxon>Chordata</taxon>
        <taxon>Craniata</taxon>
        <taxon>Vertebrata</taxon>
        <taxon>Euteleostomi</taxon>
        <taxon>Actinopterygii</taxon>
        <taxon>Neopterygii</taxon>
        <taxon>Teleostei</taxon>
        <taxon>Neoteleostei</taxon>
        <taxon>Acanthomorphata</taxon>
        <taxon>Ovalentaria</taxon>
        <taxon>Atherinomorphae</taxon>
        <taxon>Cyprinodontiformes</taxon>
        <taxon>Poeciliidae</taxon>
        <taxon>Poeciliinae</taxon>
        <taxon>Xiphophorus</taxon>
    </lineage>
</organism>
<accession>A0A3B5MQP9</accession>
<evidence type="ECO:0000313" key="1">
    <source>
        <dbReference type="Ensembl" id="ENSXCOP00000026103.1"/>
    </source>
</evidence>
<dbReference type="Ensembl" id="ENSXCOT00000026417.1">
    <property type="protein sequence ID" value="ENSXCOP00000026103.1"/>
    <property type="gene ID" value="ENSXCOG00000019495.1"/>
</dbReference>
<evidence type="ECO:0000313" key="2">
    <source>
        <dbReference type="Proteomes" id="UP000261380"/>
    </source>
</evidence>
<protein>
    <recommendedName>
        <fullName evidence="3">DUF4939 domain-containing protein</fullName>
    </recommendedName>
</protein>
<keyword evidence="2" id="KW-1185">Reference proteome</keyword>
<dbReference type="AlphaFoldDB" id="A0A3B5MQP9"/>
<name>A0A3B5MQP9_9TELE</name>
<dbReference type="Proteomes" id="UP000261380">
    <property type="component" value="Unplaced"/>
</dbReference>
<proteinExistence type="predicted"/>
<evidence type="ECO:0008006" key="3">
    <source>
        <dbReference type="Google" id="ProtNLM"/>
    </source>
</evidence>
<reference evidence="1" key="2">
    <citation type="submission" date="2025-09" db="UniProtKB">
        <authorList>
            <consortium name="Ensembl"/>
        </authorList>
    </citation>
    <scope>IDENTIFICATION</scope>
</reference>